<proteinExistence type="predicted"/>
<reference evidence="2" key="1">
    <citation type="submission" date="2014-09" db="EMBL/GenBank/DDBJ databases">
        <authorList>
            <person name="Magalhaes I.L.F."/>
            <person name="Oliveira U."/>
            <person name="Santos F.R."/>
            <person name="Vidigal T.H.D.A."/>
            <person name="Brescovit A.D."/>
            <person name="Santos A.J."/>
        </authorList>
    </citation>
    <scope>NUCLEOTIDE SEQUENCE</scope>
    <source>
        <tissue evidence="2">Shoot tissue taken approximately 20 cm above the soil surface</tissue>
    </source>
</reference>
<keyword evidence="1" id="KW-0812">Transmembrane</keyword>
<dbReference type="PROSITE" id="PS51257">
    <property type="entry name" value="PROKAR_LIPOPROTEIN"/>
    <property type="match status" value="1"/>
</dbReference>
<evidence type="ECO:0000256" key="1">
    <source>
        <dbReference type="SAM" id="Phobius"/>
    </source>
</evidence>
<organism evidence="2">
    <name type="scientific">Arundo donax</name>
    <name type="common">Giant reed</name>
    <name type="synonym">Donax arundinaceus</name>
    <dbReference type="NCBI Taxonomy" id="35708"/>
    <lineage>
        <taxon>Eukaryota</taxon>
        <taxon>Viridiplantae</taxon>
        <taxon>Streptophyta</taxon>
        <taxon>Embryophyta</taxon>
        <taxon>Tracheophyta</taxon>
        <taxon>Spermatophyta</taxon>
        <taxon>Magnoliopsida</taxon>
        <taxon>Liliopsida</taxon>
        <taxon>Poales</taxon>
        <taxon>Poaceae</taxon>
        <taxon>PACMAD clade</taxon>
        <taxon>Arundinoideae</taxon>
        <taxon>Arundineae</taxon>
        <taxon>Arundo</taxon>
    </lineage>
</organism>
<reference evidence="2" key="2">
    <citation type="journal article" date="2015" name="Data Brief">
        <title>Shoot transcriptome of the giant reed, Arundo donax.</title>
        <authorList>
            <person name="Barrero R.A."/>
            <person name="Guerrero F.D."/>
            <person name="Moolhuijzen P."/>
            <person name="Goolsby J.A."/>
            <person name="Tidwell J."/>
            <person name="Bellgard S.E."/>
            <person name="Bellgard M.I."/>
        </authorList>
    </citation>
    <scope>NUCLEOTIDE SEQUENCE</scope>
    <source>
        <tissue evidence="2">Shoot tissue taken approximately 20 cm above the soil surface</tissue>
    </source>
</reference>
<dbReference type="AlphaFoldDB" id="A0A0A9GGY4"/>
<keyword evidence="1" id="KW-1133">Transmembrane helix</keyword>
<protein>
    <submittedName>
        <fullName evidence="2">Uncharacterized protein</fullName>
    </submittedName>
</protein>
<sequence length="64" mass="7439">MKFYCSCGLSCMALGSLAISCLVMFFIHLDYIVFVMNKYVWLILPKYMGWDDLCDTRMSLPIAR</sequence>
<accession>A0A0A9GGY4</accession>
<dbReference type="EMBL" id="GBRH01175227">
    <property type="protein sequence ID" value="JAE22669.1"/>
    <property type="molecule type" value="Transcribed_RNA"/>
</dbReference>
<feature type="transmembrane region" description="Helical" evidence="1">
    <location>
        <begin position="12"/>
        <end position="34"/>
    </location>
</feature>
<name>A0A0A9GGY4_ARUDO</name>
<evidence type="ECO:0000313" key="2">
    <source>
        <dbReference type="EMBL" id="JAE22669.1"/>
    </source>
</evidence>
<keyword evidence="1" id="KW-0472">Membrane</keyword>